<sequence>MSGAGRRTGDRTGAAAAPRSGGGRAPGGGRVGPAVRFTVLVLLAVLFLLPLYVLVVTGFKPFAEAGAERAWLPPRTWSLEGWSAAWDALGAGLWNSVKLVVPSAAAASLLGSLNGYVLSKWRFPGADTVFTLFLFGMFIPYQAVMIPLQQLLVGAGLMGGLFPLILAHTVYGIPICTLIFRNFYASLPQTLIEAARVDGAGLLRTYAHVVLPVSAPAFAVALIWQVTSAWNDFLFAVFLTGPGSWPVTVQLNNVAGSMVVPYNQQMAAAVLASLPTLVIYLVLGRYFMRGLMAGALKG</sequence>
<dbReference type="EMBL" id="JAQFWP010000008">
    <property type="protein sequence ID" value="MDA2804090.1"/>
    <property type="molecule type" value="Genomic_DNA"/>
</dbReference>
<dbReference type="Pfam" id="PF00528">
    <property type="entry name" value="BPD_transp_1"/>
    <property type="match status" value="1"/>
</dbReference>
<gene>
    <name evidence="8" type="ORF">O4U47_06170</name>
</gene>
<feature type="transmembrane region" description="Helical" evidence="5">
    <location>
        <begin position="99"/>
        <end position="117"/>
    </location>
</feature>
<organism evidence="8 9">
    <name type="scientific">Nocardiopsis suaedae</name>
    <dbReference type="NCBI Taxonomy" id="3018444"/>
    <lineage>
        <taxon>Bacteria</taxon>
        <taxon>Bacillati</taxon>
        <taxon>Actinomycetota</taxon>
        <taxon>Actinomycetes</taxon>
        <taxon>Streptosporangiales</taxon>
        <taxon>Nocardiopsidaceae</taxon>
        <taxon>Nocardiopsis</taxon>
    </lineage>
</organism>
<dbReference type="PANTHER" id="PTHR43879">
    <property type="entry name" value="ABC TRANSPORTER PERMEASE PROTEIN"/>
    <property type="match status" value="1"/>
</dbReference>
<evidence type="ECO:0000256" key="3">
    <source>
        <dbReference type="ARBA" id="ARBA00022989"/>
    </source>
</evidence>
<dbReference type="InterPro" id="IPR000515">
    <property type="entry name" value="MetI-like"/>
</dbReference>
<comment type="caution">
    <text evidence="8">The sequence shown here is derived from an EMBL/GenBank/DDBJ whole genome shotgun (WGS) entry which is preliminary data.</text>
</comment>
<evidence type="ECO:0000256" key="6">
    <source>
        <dbReference type="SAM" id="MobiDB-lite"/>
    </source>
</evidence>
<comment type="subcellular location">
    <subcellularLocation>
        <location evidence="5">Cell membrane</location>
        <topology evidence="5">Multi-pass membrane protein</topology>
    </subcellularLocation>
    <subcellularLocation>
        <location evidence="1">Membrane</location>
        <topology evidence="1">Multi-pass membrane protein</topology>
    </subcellularLocation>
</comment>
<name>A0ABT4THF5_9ACTN</name>
<comment type="similarity">
    <text evidence="5">Belongs to the binding-protein-dependent transport system permease family.</text>
</comment>
<proteinExistence type="inferred from homology"/>
<keyword evidence="3 5" id="KW-1133">Transmembrane helix</keyword>
<evidence type="ECO:0000256" key="1">
    <source>
        <dbReference type="ARBA" id="ARBA00004141"/>
    </source>
</evidence>
<dbReference type="Gene3D" id="1.10.3720.10">
    <property type="entry name" value="MetI-like"/>
    <property type="match status" value="1"/>
</dbReference>
<dbReference type="Proteomes" id="UP001165685">
    <property type="component" value="Unassembled WGS sequence"/>
</dbReference>
<evidence type="ECO:0000256" key="4">
    <source>
        <dbReference type="ARBA" id="ARBA00023136"/>
    </source>
</evidence>
<keyword evidence="2 5" id="KW-0812">Transmembrane</keyword>
<keyword evidence="4 5" id="KW-0472">Membrane</keyword>
<accession>A0ABT4THF5</accession>
<reference evidence="8" key="1">
    <citation type="submission" date="2023-01" db="EMBL/GenBank/DDBJ databases">
        <title>Draft genome sequence of Nocardiopsis sp. LSu2-4 isolated from halophytes.</title>
        <authorList>
            <person name="Duangmal K."/>
            <person name="Chantavorakit T."/>
        </authorList>
    </citation>
    <scope>NUCLEOTIDE SEQUENCE</scope>
    <source>
        <strain evidence="8">LSu2-4</strain>
    </source>
</reference>
<dbReference type="PROSITE" id="PS50928">
    <property type="entry name" value="ABC_TM1"/>
    <property type="match status" value="1"/>
</dbReference>
<feature type="domain" description="ABC transmembrane type-1" evidence="7">
    <location>
        <begin position="93"/>
        <end position="283"/>
    </location>
</feature>
<evidence type="ECO:0000259" key="7">
    <source>
        <dbReference type="PROSITE" id="PS50928"/>
    </source>
</evidence>
<dbReference type="RefSeq" id="WP_270676597.1">
    <property type="nucleotide sequence ID" value="NZ_JAQFWP010000008.1"/>
</dbReference>
<feature type="transmembrane region" description="Helical" evidence="5">
    <location>
        <begin position="205"/>
        <end position="224"/>
    </location>
</feature>
<evidence type="ECO:0000256" key="5">
    <source>
        <dbReference type="RuleBase" id="RU363032"/>
    </source>
</evidence>
<feature type="transmembrane region" description="Helical" evidence="5">
    <location>
        <begin position="266"/>
        <end position="288"/>
    </location>
</feature>
<keyword evidence="9" id="KW-1185">Reference proteome</keyword>
<dbReference type="PANTHER" id="PTHR43879:SF1">
    <property type="entry name" value="GLUCOSE IMPORT SYSTEM PERMEASE PROTEIN GLCU"/>
    <property type="match status" value="1"/>
</dbReference>
<protein>
    <submittedName>
        <fullName evidence="8">Carbohydrate ABC transporter permease</fullName>
    </submittedName>
</protein>
<feature type="compositionally biased region" description="Low complexity" evidence="6">
    <location>
        <begin position="1"/>
        <end position="19"/>
    </location>
</feature>
<feature type="transmembrane region" description="Helical" evidence="5">
    <location>
        <begin position="160"/>
        <end position="184"/>
    </location>
</feature>
<evidence type="ECO:0000313" key="9">
    <source>
        <dbReference type="Proteomes" id="UP001165685"/>
    </source>
</evidence>
<dbReference type="InterPro" id="IPR035906">
    <property type="entry name" value="MetI-like_sf"/>
</dbReference>
<keyword evidence="5" id="KW-0813">Transport</keyword>
<dbReference type="CDD" id="cd06261">
    <property type="entry name" value="TM_PBP2"/>
    <property type="match status" value="1"/>
</dbReference>
<feature type="transmembrane region" description="Helical" evidence="5">
    <location>
        <begin position="129"/>
        <end position="148"/>
    </location>
</feature>
<feature type="region of interest" description="Disordered" evidence="6">
    <location>
        <begin position="1"/>
        <end position="27"/>
    </location>
</feature>
<evidence type="ECO:0000256" key="2">
    <source>
        <dbReference type="ARBA" id="ARBA00022692"/>
    </source>
</evidence>
<evidence type="ECO:0000313" key="8">
    <source>
        <dbReference type="EMBL" id="MDA2804090.1"/>
    </source>
</evidence>
<feature type="transmembrane region" description="Helical" evidence="5">
    <location>
        <begin position="34"/>
        <end position="55"/>
    </location>
</feature>
<dbReference type="SUPFAM" id="SSF161098">
    <property type="entry name" value="MetI-like"/>
    <property type="match status" value="1"/>
</dbReference>